<dbReference type="AlphaFoldDB" id="A0A9Q8SDG8"/>
<evidence type="ECO:0000313" key="2">
    <source>
        <dbReference type="Proteomes" id="UP000830671"/>
    </source>
</evidence>
<name>A0A9Q8SDG8_9PEZI</name>
<keyword evidence="2" id="KW-1185">Reference proteome</keyword>
<dbReference type="GeneID" id="73335938"/>
<dbReference type="RefSeq" id="XP_049136885.1">
    <property type="nucleotide sequence ID" value="XM_049280928.1"/>
</dbReference>
<gene>
    <name evidence="1" type="ORF">CLUP02_01892</name>
</gene>
<evidence type="ECO:0000313" key="1">
    <source>
        <dbReference type="EMBL" id="UQC75239.1"/>
    </source>
</evidence>
<dbReference type="EMBL" id="CP019471">
    <property type="protein sequence ID" value="UQC75239.1"/>
    <property type="molecule type" value="Genomic_DNA"/>
</dbReference>
<dbReference type="Proteomes" id="UP000830671">
    <property type="component" value="Chromosome 1"/>
</dbReference>
<reference evidence="1" key="1">
    <citation type="journal article" date="2021" name="Mol. Plant Microbe Interact.">
        <title>Complete Genome Sequence of the Plant-Pathogenic Fungus Colletotrichum lupini.</title>
        <authorList>
            <person name="Baroncelli R."/>
            <person name="Pensec F."/>
            <person name="Da Lio D."/>
            <person name="Boufleur T."/>
            <person name="Vicente I."/>
            <person name="Sarrocco S."/>
            <person name="Picot A."/>
            <person name="Baraldi E."/>
            <person name="Sukno S."/>
            <person name="Thon M."/>
            <person name="Le Floch G."/>
        </authorList>
    </citation>
    <scope>NUCLEOTIDE SEQUENCE</scope>
    <source>
        <strain evidence="1">IMI 504893</strain>
    </source>
</reference>
<sequence>MTRSSFPPSSSRIFPPKATIPYLVQKVTEKIMELSDQSDTLVLTYPTIELSEDRAGGRGNWYTRQASTAEVMQTSQSAPITQEPDYIRQILSRLGACLHECIRQGRPGRFRSPLQVERNPHVPYRPYERVPVTPASAPGRCTDYSKNYQPIPARTSTICPEKDPFCRARRPQDVDRLSRNCVNSPFQDHSHSNGGNLSSAAALEDADHHMIMAHTQRSLTLSAAESSLDVLMCSWIMALIPESMRYIATPELPSVQAQGFVGRHRDEPLMQQVPLGVIETSPPKRIKVRLIYSGLTCTIFVPGYDYRFVDDGMNDTAFSSIPVFVATF</sequence>
<dbReference type="KEGG" id="clup:CLUP02_01892"/>
<proteinExistence type="predicted"/>
<accession>A0A9Q8SDG8</accession>
<organism evidence="1 2">
    <name type="scientific">Colletotrichum lupini</name>
    <dbReference type="NCBI Taxonomy" id="145971"/>
    <lineage>
        <taxon>Eukaryota</taxon>
        <taxon>Fungi</taxon>
        <taxon>Dikarya</taxon>
        <taxon>Ascomycota</taxon>
        <taxon>Pezizomycotina</taxon>
        <taxon>Sordariomycetes</taxon>
        <taxon>Hypocreomycetidae</taxon>
        <taxon>Glomerellales</taxon>
        <taxon>Glomerellaceae</taxon>
        <taxon>Colletotrichum</taxon>
        <taxon>Colletotrichum acutatum species complex</taxon>
    </lineage>
</organism>
<protein>
    <submittedName>
        <fullName evidence="1">Uncharacterized protein</fullName>
    </submittedName>
</protein>